<sequence length="67" mass="7833">MKNVHLIEVERYMERQYSVPATYIDNLRSAPLKGFPQQYAVFVEAFDKEWKLLVDTSTPNISINEVV</sequence>
<proteinExistence type="predicted"/>
<accession>A0A7Z2T2C7</accession>
<evidence type="ECO:0000313" key="1">
    <source>
        <dbReference type="EMBL" id="QIA63074.1"/>
    </source>
</evidence>
<evidence type="ECO:0000313" key="2">
    <source>
        <dbReference type="Proteomes" id="UP000464262"/>
    </source>
</evidence>
<protein>
    <submittedName>
        <fullName evidence="1">Uncharacterized protein</fullName>
    </submittedName>
</protein>
<reference evidence="1 2" key="1">
    <citation type="submission" date="2020-01" db="EMBL/GenBank/DDBJ databases">
        <title>Whole genome and functional gene identification of agarase of Vibrio HN897.</title>
        <authorList>
            <person name="Liu Y."/>
            <person name="Zhao Z."/>
        </authorList>
    </citation>
    <scope>NUCLEOTIDE SEQUENCE [LARGE SCALE GENOMIC DNA]</scope>
    <source>
        <strain evidence="1 2">HN897</strain>
    </source>
</reference>
<dbReference type="Proteomes" id="UP000464262">
    <property type="component" value="Chromosome 1"/>
</dbReference>
<dbReference type="EMBL" id="CP047475">
    <property type="protein sequence ID" value="QIA63074.1"/>
    <property type="molecule type" value="Genomic_DNA"/>
</dbReference>
<dbReference type="AlphaFoldDB" id="A0A7Z2T2C7"/>
<organism evidence="1 2">
    <name type="scientific">Vibrio astriarenae</name>
    <dbReference type="NCBI Taxonomy" id="1481923"/>
    <lineage>
        <taxon>Bacteria</taxon>
        <taxon>Pseudomonadati</taxon>
        <taxon>Pseudomonadota</taxon>
        <taxon>Gammaproteobacteria</taxon>
        <taxon>Vibrionales</taxon>
        <taxon>Vibrionaceae</taxon>
        <taxon>Vibrio</taxon>
    </lineage>
</organism>
<dbReference type="RefSeq" id="WP_164647979.1">
    <property type="nucleotide sequence ID" value="NZ_CP047475.1"/>
</dbReference>
<name>A0A7Z2T2C7_9VIBR</name>
<dbReference type="KEGG" id="vas:GT360_05905"/>
<keyword evidence="2" id="KW-1185">Reference proteome</keyword>
<gene>
    <name evidence="1" type="ORF">GT360_05905</name>
</gene>